<dbReference type="InterPro" id="IPR003594">
    <property type="entry name" value="HATPase_dom"/>
</dbReference>
<dbReference type="PANTHER" id="PTHR35526">
    <property type="entry name" value="ANTI-SIGMA-F FACTOR RSBW-RELATED"/>
    <property type="match status" value="1"/>
</dbReference>
<dbReference type="InterPro" id="IPR010194">
    <property type="entry name" value="Anti-sigma_F"/>
</dbReference>
<dbReference type="NCBIfam" id="TIGR01925">
    <property type="entry name" value="spIIAB"/>
    <property type="match status" value="1"/>
</dbReference>
<accession>A0ABZ1BKQ4</accession>
<evidence type="ECO:0000256" key="3">
    <source>
        <dbReference type="ARBA" id="ARBA00022741"/>
    </source>
</evidence>
<dbReference type="Gene3D" id="3.30.565.10">
    <property type="entry name" value="Histidine kinase-like ATPase, C-terminal domain"/>
    <property type="match status" value="1"/>
</dbReference>
<gene>
    <name evidence="8" type="primary">spoIIAB</name>
    <name evidence="8" type="ORF">VLY81_07435</name>
</gene>
<evidence type="ECO:0000313" key="8">
    <source>
        <dbReference type="EMBL" id="WRP13289.1"/>
    </source>
</evidence>
<dbReference type="RefSeq" id="WP_324667534.1">
    <property type="nucleotide sequence ID" value="NZ_CP141614.1"/>
</dbReference>
<dbReference type="SMART" id="SM00387">
    <property type="entry name" value="HATPase_c"/>
    <property type="match status" value="1"/>
</dbReference>
<organism evidence="8 9">
    <name type="scientific">Geochorda subterranea</name>
    <dbReference type="NCBI Taxonomy" id="3109564"/>
    <lineage>
        <taxon>Bacteria</taxon>
        <taxon>Bacillati</taxon>
        <taxon>Bacillota</taxon>
        <taxon>Limnochordia</taxon>
        <taxon>Limnochordales</taxon>
        <taxon>Geochordaceae</taxon>
        <taxon>Geochorda</taxon>
    </lineage>
</organism>
<keyword evidence="1" id="KW-0723">Serine/threonine-protein kinase</keyword>
<name>A0ABZ1BKQ4_9FIRM</name>
<evidence type="ECO:0000313" key="9">
    <source>
        <dbReference type="Proteomes" id="UP001333102"/>
    </source>
</evidence>
<evidence type="ECO:0000256" key="5">
    <source>
        <dbReference type="ARBA" id="ARBA00022840"/>
    </source>
</evidence>
<keyword evidence="5" id="KW-0067">ATP-binding</keyword>
<reference evidence="9" key="1">
    <citation type="submission" date="2023-12" db="EMBL/GenBank/DDBJ databases">
        <title>Novel isolates from deep terrestrial aquifers shed light on the physiology and ecology of the class Limnochordia.</title>
        <authorList>
            <person name="Karnachuk O.V."/>
            <person name="Lukina A.P."/>
            <person name="Avakyan M.R."/>
            <person name="Kadnikov V."/>
            <person name="Begmatov S."/>
            <person name="Beletsky A.V."/>
            <person name="Mardanov A.V."/>
            <person name="Ravin N.V."/>
        </authorList>
    </citation>
    <scope>NUCLEOTIDE SEQUENCE [LARGE SCALE GENOMIC DNA]</scope>
    <source>
        <strain evidence="9">LN</strain>
    </source>
</reference>
<evidence type="ECO:0000259" key="7">
    <source>
        <dbReference type="SMART" id="SM00387"/>
    </source>
</evidence>
<dbReference type="InterPro" id="IPR036890">
    <property type="entry name" value="HATPase_C_sf"/>
</dbReference>
<keyword evidence="3" id="KW-0547">Nucleotide-binding</keyword>
<keyword evidence="9" id="KW-1185">Reference proteome</keyword>
<evidence type="ECO:0000256" key="4">
    <source>
        <dbReference type="ARBA" id="ARBA00022777"/>
    </source>
</evidence>
<evidence type="ECO:0000256" key="1">
    <source>
        <dbReference type="ARBA" id="ARBA00022527"/>
    </source>
</evidence>
<sequence>MNGHRWETPRRLASGWGQTRDSFVLRIPADTANLAFARAVVAAFAARLPFTVEEIEDLKLAVSEIVANCIVHAYPAGQPGPVWVAARVVEGALEVVVEDRGLGIADVDRAREAGYSSVGGEHLGIGFSVAETYVDALSVDSTPGEGTCVRMLKRPARQAAGPLAR</sequence>
<keyword evidence="4" id="KW-0418">Kinase</keyword>
<dbReference type="Pfam" id="PF13581">
    <property type="entry name" value="HATPase_c_2"/>
    <property type="match status" value="1"/>
</dbReference>
<dbReference type="Proteomes" id="UP001333102">
    <property type="component" value="Chromosome"/>
</dbReference>
<evidence type="ECO:0000256" key="6">
    <source>
        <dbReference type="ARBA" id="ARBA00022969"/>
    </source>
</evidence>
<dbReference type="PANTHER" id="PTHR35526:SF3">
    <property type="entry name" value="ANTI-SIGMA-F FACTOR RSBW"/>
    <property type="match status" value="1"/>
</dbReference>
<dbReference type="EC" id="2.7.11.1" evidence="8"/>
<keyword evidence="6" id="KW-0749">Sporulation</keyword>
<evidence type="ECO:0000256" key="2">
    <source>
        <dbReference type="ARBA" id="ARBA00022679"/>
    </source>
</evidence>
<protein>
    <submittedName>
        <fullName evidence="8">Anti-sigma F factor</fullName>
        <ecNumber evidence="8">2.7.11.1</ecNumber>
    </submittedName>
</protein>
<dbReference type="GO" id="GO:0004674">
    <property type="term" value="F:protein serine/threonine kinase activity"/>
    <property type="evidence" value="ECO:0007669"/>
    <property type="project" value="UniProtKB-EC"/>
</dbReference>
<dbReference type="InterPro" id="IPR050267">
    <property type="entry name" value="Anti-sigma-factor_SerPK"/>
</dbReference>
<feature type="domain" description="Histidine kinase/HSP90-like ATPase" evidence="7">
    <location>
        <begin position="53"/>
        <end position="157"/>
    </location>
</feature>
<dbReference type="SUPFAM" id="SSF55874">
    <property type="entry name" value="ATPase domain of HSP90 chaperone/DNA topoisomerase II/histidine kinase"/>
    <property type="match status" value="1"/>
</dbReference>
<dbReference type="EMBL" id="CP141614">
    <property type="protein sequence ID" value="WRP13289.1"/>
    <property type="molecule type" value="Genomic_DNA"/>
</dbReference>
<proteinExistence type="predicted"/>
<keyword evidence="2 8" id="KW-0808">Transferase</keyword>